<comment type="caution">
    <text evidence="1">The sequence shown here is derived from an EMBL/GenBank/DDBJ whole genome shotgun (WGS) entry which is preliminary data.</text>
</comment>
<gene>
    <name evidence="1" type="ORF">DPEC_G00065010</name>
</gene>
<organism evidence="1 2">
    <name type="scientific">Dallia pectoralis</name>
    <name type="common">Alaska blackfish</name>
    <dbReference type="NCBI Taxonomy" id="75939"/>
    <lineage>
        <taxon>Eukaryota</taxon>
        <taxon>Metazoa</taxon>
        <taxon>Chordata</taxon>
        <taxon>Craniata</taxon>
        <taxon>Vertebrata</taxon>
        <taxon>Euteleostomi</taxon>
        <taxon>Actinopterygii</taxon>
        <taxon>Neopterygii</taxon>
        <taxon>Teleostei</taxon>
        <taxon>Protacanthopterygii</taxon>
        <taxon>Esociformes</taxon>
        <taxon>Umbridae</taxon>
        <taxon>Dallia</taxon>
    </lineage>
</organism>
<keyword evidence="2" id="KW-1185">Reference proteome</keyword>
<reference evidence="1" key="1">
    <citation type="submission" date="2021-05" db="EMBL/GenBank/DDBJ databases">
        <authorList>
            <person name="Pan Q."/>
            <person name="Jouanno E."/>
            <person name="Zahm M."/>
            <person name="Klopp C."/>
            <person name="Cabau C."/>
            <person name="Louis A."/>
            <person name="Berthelot C."/>
            <person name="Parey E."/>
            <person name="Roest Crollius H."/>
            <person name="Montfort J."/>
            <person name="Robinson-Rechavi M."/>
            <person name="Bouchez O."/>
            <person name="Lampietro C."/>
            <person name="Lopez Roques C."/>
            <person name="Donnadieu C."/>
            <person name="Postlethwait J."/>
            <person name="Bobe J."/>
            <person name="Dillon D."/>
            <person name="Chandos A."/>
            <person name="von Hippel F."/>
            <person name="Guiguen Y."/>
        </authorList>
    </citation>
    <scope>NUCLEOTIDE SEQUENCE</scope>
    <source>
        <strain evidence="1">YG-Jan2019</strain>
    </source>
</reference>
<name>A0ACC2H7Y3_DALPE</name>
<sequence length="526" mass="58567">MCSASAAGTVPRAPMRRRYFQAGIELKDNPDRQQQFTGRLWPAEADGERPLLGHLLGDTAVQLSRDLPVPNMPVRRGHVAPQNTFLDTIIRKFEGQNRKFIIANARVENCAIIFCNDAFCGMCGYTRSEVMQKPCTCSFLYGPHTKRPAVAQMTKALLGSEERKVEISLYTKDGVCFTCKIDVVPVKNEDGLVIMFILNFELPSDPAIPSSPSRELNLKLPIPWLTRARRHRFHLPTNLLRSLSTSKRSVEEDTELGRQRNLPALGHESVALDKLLSLSERRRLGGTGVLLWDEDQRALLGGEPALATRDPLDGSPSQFSPRLHFLGVDDDYEWNSHCSVTPGRSCESLCSLRHTVGSTKTRRERASWHGNVRTRPGSSAGPMNYMKSSLPNVTSDSTFNPNLIRCRTFSQVTRHTLLDYRTDQLVALSSEEMDLITPCKLIDRTHNVTEKVTQVSGNCSSTPLCALATGFSVSHPPAFMDEHQWPGYTGTPVVGGHYCVWFATLSEPYGFGSCETERDNVMKAAE</sequence>
<dbReference type="EMBL" id="CM055732">
    <property type="protein sequence ID" value="KAJ8012084.1"/>
    <property type="molecule type" value="Genomic_DNA"/>
</dbReference>
<proteinExistence type="predicted"/>
<evidence type="ECO:0000313" key="2">
    <source>
        <dbReference type="Proteomes" id="UP001157502"/>
    </source>
</evidence>
<accession>A0ACC2H7Y3</accession>
<protein>
    <submittedName>
        <fullName evidence="1">Uncharacterized protein</fullName>
    </submittedName>
</protein>
<evidence type="ECO:0000313" key="1">
    <source>
        <dbReference type="EMBL" id="KAJ8012084.1"/>
    </source>
</evidence>
<dbReference type="Proteomes" id="UP001157502">
    <property type="component" value="Chromosome 5"/>
</dbReference>